<dbReference type="EMBL" id="CAJHNH020000198">
    <property type="protein sequence ID" value="CAG5116006.1"/>
    <property type="molecule type" value="Genomic_DNA"/>
</dbReference>
<evidence type="ECO:0000313" key="7">
    <source>
        <dbReference type="Proteomes" id="UP000678393"/>
    </source>
</evidence>
<evidence type="ECO:0000256" key="2">
    <source>
        <dbReference type="ARBA" id="ARBA00022729"/>
    </source>
</evidence>
<dbReference type="InterPro" id="IPR002018">
    <property type="entry name" value="CarbesteraseB"/>
</dbReference>
<proteinExistence type="inferred from homology"/>
<dbReference type="InterPro" id="IPR019819">
    <property type="entry name" value="Carboxylesterase_B_CS"/>
</dbReference>
<evidence type="ECO:0000256" key="1">
    <source>
        <dbReference type="ARBA" id="ARBA00005964"/>
    </source>
</evidence>
<protein>
    <recommendedName>
        <fullName evidence="4">Carboxylic ester hydrolase</fullName>
        <ecNumber evidence="4">3.1.1.-</ecNumber>
    </recommendedName>
</protein>
<dbReference type="Gene3D" id="3.40.50.1820">
    <property type="entry name" value="alpha/beta hydrolase"/>
    <property type="match status" value="1"/>
</dbReference>
<keyword evidence="7" id="KW-1185">Reference proteome</keyword>
<dbReference type="PROSITE" id="PS00941">
    <property type="entry name" value="CARBOXYLESTERASE_B_2"/>
    <property type="match status" value="1"/>
</dbReference>
<evidence type="ECO:0000256" key="4">
    <source>
        <dbReference type="RuleBase" id="RU361235"/>
    </source>
</evidence>
<evidence type="ECO:0000313" key="6">
    <source>
        <dbReference type="EMBL" id="CAG5116006.1"/>
    </source>
</evidence>
<reference evidence="6" key="1">
    <citation type="submission" date="2021-04" db="EMBL/GenBank/DDBJ databases">
        <authorList>
            <consortium name="Molecular Ecology Group"/>
        </authorList>
    </citation>
    <scope>NUCLEOTIDE SEQUENCE</scope>
</reference>
<keyword evidence="3 4" id="KW-0378">Hydrolase</keyword>
<feature type="chain" id="PRO_5035962145" description="Carboxylic ester hydrolase" evidence="4">
    <location>
        <begin position="19"/>
        <end position="577"/>
    </location>
</feature>
<dbReference type="EC" id="3.1.1.-" evidence="4"/>
<dbReference type="SUPFAM" id="SSF53474">
    <property type="entry name" value="alpha/beta-Hydrolases"/>
    <property type="match status" value="1"/>
</dbReference>
<sequence>MTMLSILISLALIFPVLVQPAPEIQLPDGKVQGVDKQAQASQKPYIAFYGIPFAKPPVNELRFKPPQPFVGTGPDVVISSDKFRPACLQSWPDPSKVINEDCLYLNVYTPPDLTKLRKVMFWIHGGGFKQGDATQYVPSQLVTDKDVIVVTTQYRLGIFGFLTSQNGDGNNGLRDQILALNWTKNNIQSFGGDPNDITIFGESAGSASVSFLALSPLTKGLFTKAIMQSGTAFSGWAINRHPSLLLDIVSEKLGCTASLFYLFWFKQIRSIDKINCIKNKSVSELLNVIPETQDIADSLNSDKLFIPVIDGDVLPQSPESLLANVSYLRSNGILDRDYIMGCTNNEGLILFASQMVTEAGIGNFTAASSAEKFIKAASNLLSPNNAIEADKLQLIYYQYSYPRDEDEHAPLQDLLDIATDVLFAVPTVQLARALTQASNSTNVYLYLYDHGPELLKPDGLFRGSTHGLDLSYEFDLSEISNLQSFYALPPQPSEKNLTELFLTVLSQFAKTGSPLGPPGQEPQVWPRYNRKDEHFFRISLTPKNDQHLFAKRVALWTDIVLKSNSQTSKPWRGFRRH</sequence>
<keyword evidence="2 4" id="KW-0732">Signal</keyword>
<dbReference type="Proteomes" id="UP000678393">
    <property type="component" value="Unassembled WGS sequence"/>
</dbReference>
<dbReference type="PROSITE" id="PS00122">
    <property type="entry name" value="CARBOXYLESTERASE_B_1"/>
    <property type="match status" value="1"/>
</dbReference>
<dbReference type="GO" id="GO:0016787">
    <property type="term" value="F:hydrolase activity"/>
    <property type="evidence" value="ECO:0007669"/>
    <property type="project" value="UniProtKB-KW"/>
</dbReference>
<dbReference type="Pfam" id="PF00135">
    <property type="entry name" value="COesterase"/>
    <property type="match status" value="1"/>
</dbReference>
<dbReference type="InterPro" id="IPR019826">
    <property type="entry name" value="Carboxylesterase_B_AS"/>
</dbReference>
<organism evidence="6 7">
    <name type="scientific">Candidula unifasciata</name>
    <dbReference type="NCBI Taxonomy" id="100452"/>
    <lineage>
        <taxon>Eukaryota</taxon>
        <taxon>Metazoa</taxon>
        <taxon>Spiralia</taxon>
        <taxon>Lophotrochozoa</taxon>
        <taxon>Mollusca</taxon>
        <taxon>Gastropoda</taxon>
        <taxon>Heterobranchia</taxon>
        <taxon>Euthyneura</taxon>
        <taxon>Panpulmonata</taxon>
        <taxon>Eupulmonata</taxon>
        <taxon>Stylommatophora</taxon>
        <taxon>Helicina</taxon>
        <taxon>Helicoidea</taxon>
        <taxon>Geomitridae</taxon>
        <taxon>Candidula</taxon>
    </lineage>
</organism>
<dbReference type="AlphaFoldDB" id="A0A8S3YNS8"/>
<comment type="caution">
    <text evidence="6">The sequence shown here is derived from an EMBL/GenBank/DDBJ whole genome shotgun (WGS) entry which is preliminary data.</text>
</comment>
<name>A0A8S3YNS8_9EUPU</name>
<comment type="similarity">
    <text evidence="1 4">Belongs to the type-B carboxylesterase/lipase family.</text>
</comment>
<feature type="domain" description="Carboxylesterase type B" evidence="5">
    <location>
        <begin position="21"/>
        <end position="556"/>
    </location>
</feature>
<dbReference type="InterPro" id="IPR029058">
    <property type="entry name" value="AB_hydrolase_fold"/>
</dbReference>
<dbReference type="PANTHER" id="PTHR43903">
    <property type="entry name" value="NEUROLIGIN"/>
    <property type="match status" value="1"/>
</dbReference>
<dbReference type="InterPro" id="IPR051093">
    <property type="entry name" value="Neuroligin/BSAL"/>
</dbReference>
<evidence type="ECO:0000256" key="3">
    <source>
        <dbReference type="ARBA" id="ARBA00022801"/>
    </source>
</evidence>
<gene>
    <name evidence="6" type="ORF">CUNI_LOCUS1564</name>
</gene>
<accession>A0A8S3YNS8</accession>
<evidence type="ECO:0000259" key="5">
    <source>
        <dbReference type="Pfam" id="PF00135"/>
    </source>
</evidence>
<dbReference type="OrthoDB" id="408631at2759"/>
<feature type="signal peptide" evidence="4">
    <location>
        <begin position="1"/>
        <end position="18"/>
    </location>
</feature>